<keyword evidence="16" id="KW-1185">Reference proteome</keyword>
<dbReference type="Pfam" id="PF00512">
    <property type="entry name" value="HisKA"/>
    <property type="match status" value="1"/>
</dbReference>
<dbReference type="EC" id="2.7.13.3" evidence="3"/>
<dbReference type="InterPro" id="IPR003660">
    <property type="entry name" value="HAMP_dom"/>
</dbReference>
<gene>
    <name evidence="15" type="ORF">KPS_001916</name>
</gene>
<dbReference type="RefSeq" id="WP_309540070.1">
    <property type="nucleotide sequence ID" value="NZ_CP133659.1"/>
</dbReference>
<dbReference type="PRINTS" id="PR00344">
    <property type="entry name" value="BCTRLSENSOR"/>
</dbReference>
<evidence type="ECO:0000256" key="5">
    <source>
        <dbReference type="ARBA" id="ARBA00022679"/>
    </source>
</evidence>
<dbReference type="InterPro" id="IPR004358">
    <property type="entry name" value="Sig_transdc_His_kin-like_C"/>
</dbReference>
<name>A0ABY9QXB7_9BACT</name>
<dbReference type="InterPro" id="IPR036097">
    <property type="entry name" value="HisK_dim/P_sf"/>
</dbReference>
<evidence type="ECO:0000256" key="3">
    <source>
        <dbReference type="ARBA" id="ARBA00012438"/>
    </source>
</evidence>
<evidence type="ECO:0000256" key="2">
    <source>
        <dbReference type="ARBA" id="ARBA00004370"/>
    </source>
</evidence>
<dbReference type="SMART" id="SM00387">
    <property type="entry name" value="HATPase_c"/>
    <property type="match status" value="1"/>
</dbReference>
<evidence type="ECO:0000256" key="10">
    <source>
        <dbReference type="ARBA" id="ARBA00023136"/>
    </source>
</evidence>
<organism evidence="15 16">
    <name type="scientific">Nitratidesulfovibrio liaohensis</name>
    <dbReference type="NCBI Taxonomy" id="2604158"/>
    <lineage>
        <taxon>Bacteria</taxon>
        <taxon>Pseudomonadati</taxon>
        <taxon>Thermodesulfobacteriota</taxon>
        <taxon>Desulfovibrionia</taxon>
        <taxon>Desulfovibrionales</taxon>
        <taxon>Desulfovibrionaceae</taxon>
        <taxon>Nitratidesulfovibrio</taxon>
    </lineage>
</organism>
<dbReference type="Gene3D" id="3.30.565.10">
    <property type="entry name" value="Histidine kinase-like ATPase, C-terminal domain"/>
    <property type="match status" value="1"/>
</dbReference>
<dbReference type="Gene3D" id="1.10.8.500">
    <property type="entry name" value="HAMP domain in histidine kinase"/>
    <property type="match status" value="1"/>
</dbReference>
<keyword evidence="4" id="KW-0597">Phosphoprotein</keyword>
<evidence type="ECO:0000313" key="16">
    <source>
        <dbReference type="Proteomes" id="UP001180616"/>
    </source>
</evidence>
<comment type="catalytic activity">
    <reaction evidence="1">
        <text>ATP + protein L-histidine = ADP + protein N-phospho-L-histidine.</text>
        <dbReference type="EC" id="2.7.13.3"/>
    </reaction>
</comment>
<evidence type="ECO:0000259" key="14">
    <source>
        <dbReference type="PROSITE" id="PS50885"/>
    </source>
</evidence>
<dbReference type="InterPro" id="IPR036890">
    <property type="entry name" value="HATPase_C_sf"/>
</dbReference>
<evidence type="ECO:0000259" key="13">
    <source>
        <dbReference type="PROSITE" id="PS50109"/>
    </source>
</evidence>
<dbReference type="CDD" id="cd06225">
    <property type="entry name" value="HAMP"/>
    <property type="match status" value="1"/>
</dbReference>
<dbReference type="SUPFAM" id="SSF55874">
    <property type="entry name" value="ATPase domain of HSP90 chaperone/DNA topoisomerase II/histidine kinase"/>
    <property type="match status" value="1"/>
</dbReference>
<dbReference type="PROSITE" id="PS50885">
    <property type="entry name" value="HAMP"/>
    <property type="match status" value="1"/>
</dbReference>
<protein>
    <recommendedName>
        <fullName evidence="3">histidine kinase</fullName>
        <ecNumber evidence="3">2.7.13.3</ecNumber>
    </recommendedName>
</protein>
<dbReference type="PROSITE" id="PS50109">
    <property type="entry name" value="HIS_KIN"/>
    <property type="match status" value="1"/>
</dbReference>
<keyword evidence="9" id="KW-0902">Two-component regulatory system</keyword>
<dbReference type="SMART" id="SM00304">
    <property type="entry name" value="HAMP"/>
    <property type="match status" value="1"/>
</dbReference>
<dbReference type="InterPro" id="IPR050428">
    <property type="entry name" value="TCS_sensor_his_kinase"/>
</dbReference>
<evidence type="ECO:0000256" key="11">
    <source>
        <dbReference type="SAM" id="MobiDB-lite"/>
    </source>
</evidence>
<dbReference type="InterPro" id="IPR003594">
    <property type="entry name" value="HATPase_dom"/>
</dbReference>
<feature type="region of interest" description="Disordered" evidence="11">
    <location>
        <begin position="100"/>
        <end position="150"/>
    </location>
</feature>
<dbReference type="PANTHER" id="PTHR45436:SF5">
    <property type="entry name" value="SENSOR HISTIDINE KINASE TRCS"/>
    <property type="match status" value="1"/>
</dbReference>
<keyword evidence="10 12" id="KW-0472">Membrane</keyword>
<keyword evidence="5" id="KW-0808">Transferase</keyword>
<dbReference type="SUPFAM" id="SSF47384">
    <property type="entry name" value="Homodimeric domain of signal transducing histidine kinase"/>
    <property type="match status" value="1"/>
</dbReference>
<feature type="domain" description="Histidine kinase" evidence="13">
    <location>
        <begin position="340"/>
        <end position="586"/>
    </location>
</feature>
<dbReference type="SMART" id="SM00388">
    <property type="entry name" value="HisKA"/>
    <property type="match status" value="1"/>
</dbReference>
<feature type="domain" description="HAMP" evidence="14">
    <location>
        <begin position="277"/>
        <end position="332"/>
    </location>
</feature>
<dbReference type="GO" id="GO:0016301">
    <property type="term" value="F:kinase activity"/>
    <property type="evidence" value="ECO:0007669"/>
    <property type="project" value="UniProtKB-KW"/>
</dbReference>
<feature type="compositionally biased region" description="Pro residues" evidence="11">
    <location>
        <begin position="169"/>
        <end position="185"/>
    </location>
</feature>
<evidence type="ECO:0000256" key="1">
    <source>
        <dbReference type="ARBA" id="ARBA00000085"/>
    </source>
</evidence>
<feature type="region of interest" description="Disordered" evidence="11">
    <location>
        <begin position="163"/>
        <end position="187"/>
    </location>
</feature>
<evidence type="ECO:0000256" key="12">
    <source>
        <dbReference type="SAM" id="Phobius"/>
    </source>
</evidence>
<evidence type="ECO:0000256" key="8">
    <source>
        <dbReference type="ARBA" id="ARBA00022989"/>
    </source>
</evidence>
<dbReference type="EMBL" id="CP133659">
    <property type="protein sequence ID" value="WMW63947.1"/>
    <property type="molecule type" value="Genomic_DNA"/>
</dbReference>
<evidence type="ECO:0000256" key="6">
    <source>
        <dbReference type="ARBA" id="ARBA00022692"/>
    </source>
</evidence>
<keyword evidence="8 12" id="KW-1133">Transmembrane helix</keyword>
<dbReference type="PANTHER" id="PTHR45436">
    <property type="entry name" value="SENSOR HISTIDINE KINASE YKOH"/>
    <property type="match status" value="1"/>
</dbReference>
<feature type="transmembrane region" description="Helical" evidence="12">
    <location>
        <begin position="6"/>
        <end position="25"/>
    </location>
</feature>
<sequence>MRTWPVRLLVLLLVGCGIFTLGTFVRFRLEDRPKRGPFEMNAVLLDLLGDRVAEYLAEGRTDKLDALLNTLRKRGVRMVVLGDGLQPLADNGPVVPVPFGPPFRPDAGDGQYEGGNPNEGGAQKGQSLHVEDGPAPIGGPIGFPPGPPFQPSWQQRILGALRGTLDGRMPPPPSLEKRPPTPAPLSPETEAAIQVEARELTRDARDTGTTQLDFPPPFTFRPAVLMADPIDLPGGGHGVLTLRKDMPNPPDMPLPPFVLPLALAMVLAGGVLHLLLRQTSRPIGEVGSALQRFARGDLQARVNGDMATHGTELARLARDFNTMAERTEELLQTQRRLLHDVSHEMRSPLSRVALALEMASRTVSPESQRFLERIRRDAERLSTLSAHLLATGHLDRQKEDEPPAWFDLQAMLTQLTDETDFQARADGKRVELRVDVTCASFHGMREMLYGAVDNVVQNALKFSPPGTQVTVALSRETDRAAAPADDRGADGGCRRTCGACGNAGTDNGSGPERRVVISVRDQGPGVPEADLPMLFVPFFRAGNAPRGTGTGLGLAIAQRAVELHGGTIAAENLPKDGLLVTIRLPA</sequence>
<dbReference type="CDD" id="cd00082">
    <property type="entry name" value="HisKA"/>
    <property type="match status" value="1"/>
</dbReference>
<keyword evidence="7 15" id="KW-0418">Kinase</keyword>
<dbReference type="Pfam" id="PF02518">
    <property type="entry name" value="HATPase_c"/>
    <property type="match status" value="1"/>
</dbReference>
<dbReference type="Proteomes" id="UP001180616">
    <property type="component" value="Chromosome"/>
</dbReference>
<evidence type="ECO:0000256" key="7">
    <source>
        <dbReference type="ARBA" id="ARBA00022777"/>
    </source>
</evidence>
<keyword evidence="6 12" id="KW-0812">Transmembrane</keyword>
<reference evidence="15" key="1">
    <citation type="submission" date="2023-09" db="EMBL/GenBank/DDBJ databases">
        <authorList>
            <consortium name="CW5 consortium"/>
            <person name="Lu C.-W."/>
        </authorList>
    </citation>
    <scope>NUCLEOTIDE SEQUENCE</scope>
    <source>
        <strain evidence="15">KPS</strain>
    </source>
</reference>
<evidence type="ECO:0000313" key="15">
    <source>
        <dbReference type="EMBL" id="WMW63947.1"/>
    </source>
</evidence>
<dbReference type="Pfam" id="PF00672">
    <property type="entry name" value="HAMP"/>
    <property type="match status" value="1"/>
</dbReference>
<dbReference type="SUPFAM" id="SSF158472">
    <property type="entry name" value="HAMP domain-like"/>
    <property type="match status" value="1"/>
</dbReference>
<dbReference type="Gene3D" id="1.10.287.130">
    <property type="match status" value="1"/>
</dbReference>
<evidence type="ECO:0000256" key="4">
    <source>
        <dbReference type="ARBA" id="ARBA00022553"/>
    </source>
</evidence>
<proteinExistence type="predicted"/>
<accession>A0ABY9QXB7</accession>
<evidence type="ECO:0000256" key="9">
    <source>
        <dbReference type="ARBA" id="ARBA00023012"/>
    </source>
</evidence>
<dbReference type="InterPro" id="IPR005467">
    <property type="entry name" value="His_kinase_dom"/>
</dbReference>
<comment type="subcellular location">
    <subcellularLocation>
        <location evidence="2">Membrane</location>
    </subcellularLocation>
</comment>
<dbReference type="InterPro" id="IPR003661">
    <property type="entry name" value="HisK_dim/P_dom"/>
</dbReference>